<reference evidence="1 2" key="1">
    <citation type="submission" date="2015-03" db="EMBL/GenBank/DDBJ databases">
        <title>Genome sequencing of Methylobacterium variabile DSM 16961.</title>
        <authorList>
            <person name="Chaudhry V."/>
            <person name="Patil P.B."/>
        </authorList>
    </citation>
    <scope>NUCLEOTIDE SEQUENCE [LARGE SCALE GENOMIC DNA]</scope>
    <source>
        <strain evidence="1 2">DSM 16961</strain>
    </source>
</reference>
<accession>A0A0J6T4K3</accession>
<organism evidence="1 2">
    <name type="scientific">Methylobacterium variabile</name>
    <dbReference type="NCBI Taxonomy" id="298794"/>
    <lineage>
        <taxon>Bacteria</taxon>
        <taxon>Pseudomonadati</taxon>
        <taxon>Pseudomonadota</taxon>
        <taxon>Alphaproteobacteria</taxon>
        <taxon>Hyphomicrobiales</taxon>
        <taxon>Methylobacteriaceae</taxon>
        <taxon>Methylobacterium</taxon>
    </lineage>
</organism>
<comment type="caution">
    <text evidence="1">The sequence shown here is derived from an EMBL/GenBank/DDBJ whole genome shotgun (WGS) entry which is preliminary data.</text>
</comment>
<gene>
    <name evidence="1" type="ORF">VQ02_06750</name>
</gene>
<evidence type="ECO:0000313" key="2">
    <source>
        <dbReference type="Proteomes" id="UP000035955"/>
    </source>
</evidence>
<dbReference type="EMBL" id="LABY01000040">
    <property type="protein sequence ID" value="KMO40874.1"/>
    <property type="molecule type" value="Genomic_DNA"/>
</dbReference>
<dbReference type="AlphaFoldDB" id="A0A0J6T4K3"/>
<dbReference type="PATRIC" id="fig|298794.3.peg.5548"/>
<name>A0A0J6T4K3_9HYPH</name>
<dbReference type="RefSeq" id="WP_048443398.1">
    <property type="nucleotide sequence ID" value="NZ_LABY01000040.1"/>
</dbReference>
<keyword evidence="2" id="KW-1185">Reference proteome</keyword>
<dbReference type="Proteomes" id="UP000035955">
    <property type="component" value="Unassembled WGS sequence"/>
</dbReference>
<sequence length="81" mass="8583">MAVSLQPDGAYRVEELGGSRIARGRYAAGADLLTFVAGQGDVGRTRFPLKCRVAGMYGGFRVGAGQPACRAFEGLSFRRAN</sequence>
<protein>
    <submittedName>
        <fullName evidence="1">Uncharacterized protein</fullName>
    </submittedName>
</protein>
<evidence type="ECO:0000313" key="1">
    <source>
        <dbReference type="EMBL" id="KMO40874.1"/>
    </source>
</evidence>
<proteinExistence type="predicted"/>